<dbReference type="InterPro" id="IPR001633">
    <property type="entry name" value="EAL_dom"/>
</dbReference>
<sequence length="44" mass="5128">MAEGIETLEQVEFFKKNKCQHLQGYYFSKPVPAIDILALLEKTR</sequence>
<organism evidence="2 3">
    <name type="scientific">Paraglaciecola psychrophila 170</name>
    <dbReference type="NCBI Taxonomy" id="1129794"/>
    <lineage>
        <taxon>Bacteria</taxon>
        <taxon>Pseudomonadati</taxon>
        <taxon>Pseudomonadota</taxon>
        <taxon>Gammaproteobacteria</taxon>
        <taxon>Alteromonadales</taxon>
        <taxon>Alteromonadaceae</taxon>
        <taxon>Paraglaciecola</taxon>
    </lineage>
</organism>
<keyword evidence="3" id="KW-1185">Reference proteome</keyword>
<dbReference type="KEGG" id="gps:C427_0143"/>
<dbReference type="Proteomes" id="UP000011864">
    <property type="component" value="Chromosome"/>
</dbReference>
<name>M4RI54_9ALTE</name>
<dbReference type="SUPFAM" id="SSF141868">
    <property type="entry name" value="EAL domain-like"/>
    <property type="match status" value="1"/>
</dbReference>
<dbReference type="InterPro" id="IPR035919">
    <property type="entry name" value="EAL_sf"/>
</dbReference>
<dbReference type="eggNOG" id="COG4943">
    <property type="taxonomic scope" value="Bacteria"/>
</dbReference>
<protein>
    <submittedName>
        <fullName evidence="2">Diguanylate cyclase/phosphodiesterase</fullName>
    </submittedName>
</protein>
<dbReference type="HOGENOM" id="CLU_000445_115_3_6"/>
<feature type="domain" description="EAL" evidence="1">
    <location>
        <begin position="1"/>
        <end position="44"/>
    </location>
</feature>
<dbReference type="PROSITE" id="PS50883">
    <property type="entry name" value="EAL"/>
    <property type="match status" value="1"/>
</dbReference>
<dbReference type="PATRIC" id="fig|1129794.4.peg.139"/>
<reference evidence="2 3" key="1">
    <citation type="journal article" date="2013" name="Genome Announc.">
        <title>Complete Genome Sequence of Glaciecola psychrophila Strain 170T.</title>
        <authorList>
            <person name="Yin J."/>
            <person name="Chen J."/>
            <person name="Liu G."/>
            <person name="Yu Y."/>
            <person name="Song L."/>
            <person name="Wang X."/>
            <person name="Qu X."/>
        </authorList>
    </citation>
    <scope>NUCLEOTIDE SEQUENCE [LARGE SCALE GENOMIC DNA]</scope>
    <source>
        <strain evidence="2 3">170</strain>
    </source>
</reference>
<evidence type="ECO:0000313" key="3">
    <source>
        <dbReference type="Proteomes" id="UP000011864"/>
    </source>
</evidence>
<dbReference type="AlphaFoldDB" id="M4RI54"/>
<evidence type="ECO:0000313" key="2">
    <source>
        <dbReference type="EMBL" id="AGH42253.1"/>
    </source>
</evidence>
<proteinExistence type="predicted"/>
<evidence type="ECO:0000259" key="1">
    <source>
        <dbReference type="PROSITE" id="PS50883"/>
    </source>
</evidence>
<gene>
    <name evidence="2" type="ORF">C427_0143</name>
</gene>
<dbReference type="Gene3D" id="3.20.20.450">
    <property type="entry name" value="EAL domain"/>
    <property type="match status" value="1"/>
</dbReference>
<dbReference type="EMBL" id="CP003837">
    <property type="protein sequence ID" value="AGH42253.1"/>
    <property type="molecule type" value="Genomic_DNA"/>
</dbReference>
<accession>M4RI54</accession>
<dbReference type="STRING" id="1129794.C427_0143"/>